<reference evidence="1 2" key="1">
    <citation type="submission" date="2018-06" db="EMBL/GenBank/DDBJ databases">
        <title>Combined omics and stable isotope probing to characterize newly discovered Mariana Back-Arc vent microbial communities.</title>
        <authorList>
            <person name="Trembath-Reichert E."/>
            <person name="Huber J.A."/>
        </authorList>
    </citation>
    <scope>NUCLEOTIDE SEQUENCE [LARGE SCALE GENOMIC DNA]</scope>
    <source>
        <strain evidence="1">MAG 63_1</strain>
    </source>
</reference>
<sequence length="143" mass="17087">MKELYFTSPYSRSIRTIRLEYGQVKKKFVLRTYEGNINRRRVSEGSPREEVFEDEQELLKKVHKTKKGLLEGRWIVKNKQSFSQPTFLRTEIIDGKISFEFSVDIDPVRLDERKTKIEEDFVENLGKEIETNIRKGDRKKEEL</sequence>
<evidence type="ECO:0000313" key="1">
    <source>
        <dbReference type="EMBL" id="RTZ78316.1"/>
    </source>
</evidence>
<gene>
    <name evidence="1" type="ORF">DSY97_07920</name>
</gene>
<dbReference type="Proteomes" id="UP000286801">
    <property type="component" value="Unassembled WGS sequence"/>
</dbReference>
<dbReference type="AlphaFoldDB" id="A0A432G3N1"/>
<evidence type="ECO:0000313" key="2">
    <source>
        <dbReference type="Proteomes" id="UP000286801"/>
    </source>
</evidence>
<name>A0A432G3N1_9DELT</name>
<proteinExistence type="predicted"/>
<protein>
    <submittedName>
        <fullName evidence="1">Uncharacterized protein</fullName>
    </submittedName>
</protein>
<accession>A0A432G3N1</accession>
<organism evidence="1 2">
    <name type="scientific">SAR324 cluster bacterium</name>
    <dbReference type="NCBI Taxonomy" id="2024889"/>
    <lineage>
        <taxon>Bacteria</taxon>
        <taxon>Deltaproteobacteria</taxon>
        <taxon>SAR324 cluster</taxon>
    </lineage>
</organism>
<dbReference type="EMBL" id="QNZL01000213">
    <property type="protein sequence ID" value="RTZ78316.1"/>
    <property type="molecule type" value="Genomic_DNA"/>
</dbReference>
<comment type="caution">
    <text evidence="1">The sequence shown here is derived from an EMBL/GenBank/DDBJ whole genome shotgun (WGS) entry which is preliminary data.</text>
</comment>